<organism evidence="1 2">
    <name type="scientific">Spirodela intermedia</name>
    <name type="common">Intermediate duckweed</name>
    <dbReference type="NCBI Taxonomy" id="51605"/>
    <lineage>
        <taxon>Eukaryota</taxon>
        <taxon>Viridiplantae</taxon>
        <taxon>Streptophyta</taxon>
        <taxon>Embryophyta</taxon>
        <taxon>Tracheophyta</taxon>
        <taxon>Spermatophyta</taxon>
        <taxon>Magnoliopsida</taxon>
        <taxon>Liliopsida</taxon>
        <taxon>Araceae</taxon>
        <taxon>Lemnoideae</taxon>
        <taxon>Spirodela</taxon>
    </lineage>
</organism>
<evidence type="ECO:0000313" key="1">
    <source>
        <dbReference type="EMBL" id="CAA6675614.1"/>
    </source>
</evidence>
<dbReference type="SUPFAM" id="SSF52058">
    <property type="entry name" value="L domain-like"/>
    <property type="match status" value="1"/>
</dbReference>
<reference evidence="2" key="1">
    <citation type="journal article" date="2020" name="Sci. Rep.">
        <title>Chromosome-scale genome assembly for the duckweed Spirodela intermedia, integrating cytogenetic maps, PacBio and Oxford Nanopore libraries.</title>
        <authorList>
            <person name="Hoang P.T.N."/>
            <person name="Fiebig A."/>
            <person name="Novak P."/>
            <person name="Macas J."/>
            <person name="Cao H.X."/>
            <person name="Stepanenko A."/>
            <person name="Chen G."/>
            <person name="Borisjuk N."/>
            <person name="Scholz U."/>
            <person name="Schubert I."/>
        </authorList>
    </citation>
    <scope>NUCLEOTIDE SEQUENCE [LARGE SCALE GENOMIC DNA]</scope>
</reference>
<proteinExistence type="predicted"/>
<dbReference type="InterPro" id="IPR032675">
    <property type="entry name" value="LRR_dom_sf"/>
</dbReference>
<accession>A0ABN7ECP6</accession>
<comment type="caution">
    <text evidence="1">The sequence shown here is derived from an EMBL/GenBank/DDBJ whole genome shotgun (WGS) entry which is preliminary data.</text>
</comment>
<evidence type="ECO:0000313" key="2">
    <source>
        <dbReference type="Proteomes" id="UP001189122"/>
    </source>
</evidence>
<dbReference type="InterPro" id="IPR001611">
    <property type="entry name" value="Leu-rich_rpt"/>
</dbReference>
<dbReference type="EMBL" id="CACRZD030000379">
    <property type="protein sequence ID" value="CAA6675614.1"/>
    <property type="molecule type" value="Genomic_DNA"/>
</dbReference>
<dbReference type="Gene3D" id="3.80.10.10">
    <property type="entry name" value="Ribonuclease Inhibitor"/>
    <property type="match status" value="1"/>
</dbReference>
<dbReference type="Proteomes" id="UP001189122">
    <property type="component" value="Unassembled WGS sequence"/>
</dbReference>
<name>A0ABN7ECP6_SPIIN</name>
<keyword evidence="2" id="KW-1185">Reference proteome</keyword>
<protein>
    <submittedName>
        <fullName evidence="1">Uncharacterized protein</fullName>
    </submittedName>
</protein>
<dbReference type="Pfam" id="PF00560">
    <property type="entry name" value="LRR_1"/>
    <property type="match status" value="1"/>
</dbReference>
<gene>
    <name evidence="1" type="ORF">SI7747_UN021956</name>
</gene>
<dbReference type="InterPro" id="IPR051824">
    <property type="entry name" value="LRR_Rcpt-Like_S/T_Kinase"/>
</dbReference>
<dbReference type="PANTHER" id="PTHR48006:SF60">
    <property type="entry name" value="PROTEIN KINASE DOMAIN-CONTAINING PROTEIN"/>
    <property type="match status" value="1"/>
</dbReference>
<sequence>MFDIKAANLTGVLPGESSAGSVTYPGCTDLSRNYINGSIPAANWTSLPLKNFFLSGNNFSGELPETLSNLKNLIDVRLDGTEISGKIPSFTGNWTKLERL</sequence>
<dbReference type="PANTHER" id="PTHR48006">
    <property type="entry name" value="LEUCINE-RICH REPEAT-CONTAINING PROTEIN DDB_G0281931-RELATED"/>
    <property type="match status" value="1"/>
</dbReference>